<sequence>MPQLSLSNPKTRGPQWSDDAAAALGSETRCGVRNEERACVQLPIQSARGGGGGGNSGGRRRRRREMGSSVSCRRTSGAPEKTCSK</sequence>
<dbReference type="InParanoid" id="M4BKS1"/>
<dbReference type="HOGENOM" id="CLU_2517402_0_0_1"/>
<feature type="region of interest" description="Disordered" evidence="1">
    <location>
        <begin position="41"/>
        <end position="85"/>
    </location>
</feature>
<reference evidence="2" key="2">
    <citation type="submission" date="2015-06" db="UniProtKB">
        <authorList>
            <consortium name="EnsemblProtists"/>
        </authorList>
    </citation>
    <scope>IDENTIFICATION</scope>
    <source>
        <strain evidence="2">Emoy2</strain>
    </source>
</reference>
<dbReference type="VEuPathDB" id="FungiDB:HpaG807004"/>
<dbReference type="Proteomes" id="UP000011713">
    <property type="component" value="Unassembled WGS sequence"/>
</dbReference>
<dbReference type="EMBL" id="JH598362">
    <property type="status" value="NOT_ANNOTATED_CDS"/>
    <property type="molecule type" value="Genomic_DNA"/>
</dbReference>
<name>M4BKS1_HYAAE</name>
<evidence type="ECO:0000313" key="2">
    <source>
        <dbReference type="EnsemblProtists" id="HpaP807004"/>
    </source>
</evidence>
<evidence type="ECO:0000256" key="1">
    <source>
        <dbReference type="SAM" id="MobiDB-lite"/>
    </source>
</evidence>
<reference evidence="3" key="1">
    <citation type="journal article" date="2010" name="Science">
        <title>Signatures of adaptation to obligate biotrophy in the Hyaloperonospora arabidopsidis genome.</title>
        <authorList>
            <person name="Baxter L."/>
            <person name="Tripathy S."/>
            <person name="Ishaque N."/>
            <person name="Boot N."/>
            <person name="Cabral A."/>
            <person name="Kemen E."/>
            <person name="Thines M."/>
            <person name="Ah-Fong A."/>
            <person name="Anderson R."/>
            <person name="Badejoko W."/>
            <person name="Bittner-Eddy P."/>
            <person name="Boore J.L."/>
            <person name="Chibucos M.C."/>
            <person name="Coates M."/>
            <person name="Dehal P."/>
            <person name="Delehaunty K."/>
            <person name="Dong S."/>
            <person name="Downton P."/>
            <person name="Dumas B."/>
            <person name="Fabro G."/>
            <person name="Fronick C."/>
            <person name="Fuerstenberg S.I."/>
            <person name="Fulton L."/>
            <person name="Gaulin E."/>
            <person name="Govers F."/>
            <person name="Hughes L."/>
            <person name="Humphray S."/>
            <person name="Jiang R.H."/>
            <person name="Judelson H."/>
            <person name="Kamoun S."/>
            <person name="Kyung K."/>
            <person name="Meijer H."/>
            <person name="Minx P."/>
            <person name="Morris P."/>
            <person name="Nelson J."/>
            <person name="Phuntumart V."/>
            <person name="Qutob D."/>
            <person name="Rehmany A."/>
            <person name="Rougon-Cardoso A."/>
            <person name="Ryden P."/>
            <person name="Torto-Alalibo T."/>
            <person name="Studholme D."/>
            <person name="Wang Y."/>
            <person name="Win J."/>
            <person name="Wood J."/>
            <person name="Clifton S.W."/>
            <person name="Rogers J."/>
            <person name="Van den Ackerveken G."/>
            <person name="Jones J.D."/>
            <person name="McDowell J.M."/>
            <person name="Beynon J."/>
            <person name="Tyler B.M."/>
        </authorList>
    </citation>
    <scope>NUCLEOTIDE SEQUENCE [LARGE SCALE GENOMIC DNA]</scope>
    <source>
        <strain evidence="3">Emoy2</strain>
    </source>
</reference>
<proteinExistence type="predicted"/>
<organism evidence="2 3">
    <name type="scientific">Hyaloperonospora arabidopsidis (strain Emoy2)</name>
    <name type="common">Downy mildew agent</name>
    <name type="synonym">Peronospora arabidopsidis</name>
    <dbReference type="NCBI Taxonomy" id="559515"/>
    <lineage>
        <taxon>Eukaryota</taxon>
        <taxon>Sar</taxon>
        <taxon>Stramenopiles</taxon>
        <taxon>Oomycota</taxon>
        <taxon>Peronosporomycetes</taxon>
        <taxon>Peronosporales</taxon>
        <taxon>Peronosporaceae</taxon>
        <taxon>Hyaloperonospora</taxon>
    </lineage>
</organism>
<dbReference type="AlphaFoldDB" id="M4BKS1"/>
<dbReference type="EnsemblProtists" id="HpaT807004">
    <property type="protein sequence ID" value="HpaP807004"/>
    <property type="gene ID" value="HpaG807004"/>
</dbReference>
<keyword evidence="3" id="KW-1185">Reference proteome</keyword>
<accession>M4BKS1</accession>
<protein>
    <submittedName>
        <fullName evidence="2">Uncharacterized protein</fullName>
    </submittedName>
</protein>
<feature type="compositionally biased region" description="Gly residues" evidence="1">
    <location>
        <begin position="48"/>
        <end position="57"/>
    </location>
</feature>
<evidence type="ECO:0000313" key="3">
    <source>
        <dbReference type="Proteomes" id="UP000011713"/>
    </source>
</evidence>